<evidence type="ECO:0000313" key="9">
    <source>
        <dbReference type="EMBL" id="ODQ63573.1"/>
    </source>
</evidence>
<dbReference type="InterPro" id="IPR005225">
    <property type="entry name" value="Small_GTP-bd"/>
</dbReference>
<dbReference type="Gene3D" id="3.40.50.300">
    <property type="entry name" value="P-loop containing nucleotide triphosphate hydrolases"/>
    <property type="match status" value="1"/>
</dbReference>
<keyword evidence="3 5" id="KW-0547">Nucleotide-binding</keyword>
<evidence type="ECO:0000259" key="6">
    <source>
        <dbReference type="Pfam" id="PF01926"/>
    </source>
</evidence>
<reference evidence="9 10" key="1">
    <citation type="journal article" date="2016" name="Proc. Natl. Acad. Sci. U.S.A.">
        <title>Comparative genomics of biotechnologically important yeasts.</title>
        <authorList>
            <person name="Riley R."/>
            <person name="Haridas S."/>
            <person name="Wolfe K.H."/>
            <person name="Lopes M.R."/>
            <person name="Hittinger C.T."/>
            <person name="Goeker M."/>
            <person name="Salamov A.A."/>
            <person name="Wisecaver J.H."/>
            <person name="Long T.M."/>
            <person name="Calvey C.H."/>
            <person name="Aerts A.L."/>
            <person name="Barry K.W."/>
            <person name="Choi C."/>
            <person name="Clum A."/>
            <person name="Coughlan A.Y."/>
            <person name="Deshpande S."/>
            <person name="Douglass A.P."/>
            <person name="Hanson S.J."/>
            <person name="Klenk H.-P."/>
            <person name="LaButti K.M."/>
            <person name="Lapidus A."/>
            <person name="Lindquist E.A."/>
            <person name="Lipzen A.M."/>
            <person name="Meier-Kolthoff J.P."/>
            <person name="Ohm R.A."/>
            <person name="Otillar R.P."/>
            <person name="Pangilinan J.L."/>
            <person name="Peng Y."/>
            <person name="Rokas A."/>
            <person name="Rosa C.A."/>
            <person name="Scheuner C."/>
            <person name="Sibirny A.A."/>
            <person name="Slot J.C."/>
            <person name="Stielow J.B."/>
            <person name="Sun H."/>
            <person name="Kurtzman C.P."/>
            <person name="Blackwell M."/>
            <person name="Grigoriev I.V."/>
            <person name="Jeffries T.W."/>
        </authorList>
    </citation>
    <scope>NUCLEOTIDE SEQUENCE [LARGE SCALE GENOMIC DNA]</scope>
    <source>
        <strain evidence="9 10">DSM 6958</strain>
    </source>
</reference>
<dbReference type="PANTHER" id="PTHR42714:SF2">
    <property type="entry name" value="TRNA MODIFICATION GTPASE GTPBP3, MITOCHONDRIAL"/>
    <property type="match status" value="1"/>
</dbReference>
<dbReference type="InterPro" id="IPR027417">
    <property type="entry name" value="P-loop_NTPase"/>
</dbReference>
<dbReference type="AlphaFoldDB" id="A0A1E3PDT2"/>
<evidence type="ECO:0000256" key="4">
    <source>
        <dbReference type="ARBA" id="ARBA00023134"/>
    </source>
</evidence>
<dbReference type="NCBIfam" id="TIGR00231">
    <property type="entry name" value="small_GTP"/>
    <property type="match status" value="1"/>
</dbReference>
<dbReference type="Gene3D" id="3.30.1360.120">
    <property type="entry name" value="Probable tRNA modification gtpase trme, domain 1"/>
    <property type="match status" value="1"/>
</dbReference>
<evidence type="ECO:0000256" key="1">
    <source>
        <dbReference type="ARBA" id="ARBA00011043"/>
    </source>
</evidence>
<dbReference type="OrthoDB" id="188276at2759"/>
<dbReference type="GO" id="GO:0003924">
    <property type="term" value="F:GTPase activity"/>
    <property type="evidence" value="ECO:0007669"/>
    <property type="project" value="InterPro"/>
</dbReference>
<dbReference type="Pfam" id="PF12631">
    <property type="entry name" value="MnmE_helical"/>
    <property type="match status" value="1"/>
</dbReference>
<evidence type="ECO:0000256" key="3">
    <source>
        <dbReference type="ARBA" id="ARBA00022741"/>
    </source>
</evidence>
<dbReference type="GO" id="GO:0030488">
    <property type="term" value="P:tRNA methylation"/>
    <property type="evidence" value="ECO:0007669"/>
    <property type="project" value="TreeGrafter"/>
</dbReference>
<name>A0A1E3PDT2_9ASCO</name>
<dbReference type="InterPro" id="IPR018948">
    <property type="entry name" value="GTP-bd_TrmE_N"/>
</dbReference>
<proteinExistence type="inferred from homology"/>
<dbReference type="GO" id="GO:0005739">
    <property type="term" value="C:mitochondrion"/>
    <property type="evidence" value="ECO:0007669"/>
    <property type="project" value="TreeGrafter"/>
</dbReference>
<dbReference type="Pfam" id="PF01926">
    <property type="entry name" value="MMR_HSR1"/>
    <property type="match status" value="1"/>
</dbReference>
<dbReference type="Pfam" id="PF10396">
    <property type="entry name" value="TrmE_N"/>
    <property type="match status" value="1"/>
</dbReference>
<evidence type="ECO:0000256" key="5">
    <source>
        <dbReference type="RuleBase" id="RU003313"/>
    </source>
</evidence>
<dbReference type="NCBIfam" id="NF003661">
    <property type="entry name" value="PRK05291.1-3"/>
    <property type="match status" value="1"/>
</dbReference>
<dbReference type="GO" id="GO:0005525">
    <property type="term" value="F:GTP binding"/>
    <property type="evidence" value="ECO:0007669"/>
    <property type="project" value="UniProtKB-KW"/>
</dbReference>
<feature type="domain" description="GTP-binding protein TrmE N-terminal" evidence="7">
    <location>
        <begin position="3"/>
        <end position="123"/>
    </location>
</feature>
<evidence type="ECO:0000259" key="7">
    <source>
        <dbReference type="Pfam" id="PF10396"/>
    </source>
</evidence>
<dbReference type="InterPro" id="IPR027368">
    <property type="entry name" value="MnmE_dom2"/>
</dbReference>
<protein>
    <submittedName>
        <fullName evidence="9">Mitochondrial protein, forms a heterodimer complex with Mto1p</fullName>
    </submittedName>
</protein>
<organism evidence="9 10">
    <name type="scientific">Nadsonia fulvescens var. elongata DSM 6958</name>
    <dbReference type="NCBI Taxonomy" id="857566"/>
    <lineage>
        <taxon>Eukaryota</taxon>
        <taxon>Fungi</taxon>
        <taxon>Dikarya</taxon>
        <taxon>Ascomycota</taxon>
        <taxon>Saccharomycotina</taxon>
        <taxon>Dipodascomycetes</taxon>
        <taxon>Dipodascales</taxon>
        <taxon>Dipodascales incertae sedis</taxon>
        <taxon>Nadsonia</taxon>
    </lineage>
</organism>
<evidence type="ECO:0000259" key="8">
    <source>
        <dbReference type="Pfam" id="PF12631"/>
    </source>
</evidence>
<evidence type="ECO:0000313" key="10">
    <source>
        <dbReference type="Proteomes" id="UP000095009"/>
    </source>
</evidence>
<keyword evidence="10" id="KW-1185">Reference proteome</keyword>
<evidence type="ECO:0000256" key="2">
    <source>
        <dbReference type="ARBA" id="ARBA00022694"/>
    </source>
</evidence>
<dbReference type="Gene3D" id="1.20.120.430">
    <property type="entry name" value="tRNA modification GTPase MnmE domain 2"/>
    <property type="match status" value="1"/>
</dbReference>
<dbReference type="EMBL" id="KV454414">
    <property type="protein sequence ID" value="ODQ63573.1"/>
    <property type="molecule type" value="Genomic_DNA"/>
</dbReference>
<dbReference type="InterPro" id="IPR027266">
    <property type="entry name" value="TrmE/GcvT-like"/>
</dbReference>
<dbReference type="GO" id="GO:0002098">
    <property type="term" value="P:tRNA wobble uridine modification"/>
    <property type="evidence" value="ECO:0007669"/>
    <property type="project" value="TreeGrafter"/>
</dbReference>
<dbReference type="InterPro" id="IPR004520">
    <property type="entry name" value="GTPase_MnmE"/>
</dbReference>
<dbReference type="InterPro" id="IPR031168">
    <property type="entry name" value="G_TrmE"/>
</dbReference>
<accession>A0A1E3PDT2</accession>
<dbReference type="InterPro" id="IPR006073">
    <property type="entry name" value="GTP-bd"/>
</dbReference>
<dbReference type="CDD" id="cd04164">
    <property type="entry name" value="trmE"/>
    <property type="match status" value="1"/>
</dbReference>
<dbReference type="SUPFAM" id="SSF52540">
    <property type="entry name" value="P-loop containing nucleoside triphosphate hydrolases"/>
    <property type="match status" value="1"/>
</dbReference>
<dbReference type="HAMAP" id="MF_00379">
    <property type="entry name" value="GTPase_MnmE"/>
    <property type="match status" value="1"/>
</dbReference>
<gene>
    <name evidence="9" type="ORF">NADFUDRAFT_71806</name>
</gene>
<dbReference type="STRING" id="857566.A0A1E3PDT2"/>
<dbReference type="Proteomes" id="UP000095009">
    <property type="component" value="Unassembled WGS sequence"/>
</dbReference>
<dbReference type="NCBIfam" id="TIGR00450">
    <property type="entry name" value="mnmE_trmE_thdF"/>
    <property type="match status" value="1"/>
</dbReference>
<feature type="domain" description="G" evidence="6">
    <location>
        <begin position="227"/>
        <end position="346"/>
    </location>
</feature>
<keyword evidence="4 5" id="KW-0342">GTP-binding</keyword>
<dbReference type="InterPro" id="IPR025867">
    <property type="entry name" value="MnmE_helical"/>
</dbReference>
<dbReference type="PANTHER" id="PTHR42714">
    <property type="entry name" value="TRNA MODIFICATION GTPASE GTPBP3"/>
    <property type="match status" value="1"/>
</dbReference>
<sequence>MPTIYALSTAPAKAAIAIVRVSGTHSREVYKLLTRRVTNPKPRVPQLSTIYNDSGEVIDHALTLFFAGPKSYSGEDLLELHLHGGTAIVRATLDTIKLLDTSSRQIRYAEGGEFSRRAFQNGRLDLTQIEGIRDIIDAQTESQRKVAIGSASGKTKALYESWRTEIVKNMALLTALIDFSEDADIESAGELFSQARANILILIDDINKHFKQIERSELLMSGIKLNLMGPPNAGKSSILNLIANRDAAIVSNIAGTTRDILEISMDIGGYKVVLGDTAGLRKSKFVNEIEAEGIRRAKNRFKNSDIVLTVISVPERDFSVDSLVDDLIVEEAKALSDKEIVVIVNKTDFLGKDKQPDDIKDHIASRLNINKSNIHLVSCLTNNGIPELLSSLTSKFSRMTLADDSEPIGASQRVKDLLQKDVLENLERFVTMEDHDVAFATEELRYAAEGIGKITGDSVGIEEVLGVVFSSFCVGK</sequence>
<feature type="domain" description="MnmE helical" evidence="8">
    <location>
        <begin position="126"/>
        <end position="473"/>
    </location>
</feature>
<dbReference type="CDD" id="cd14858">
    <property type="entry name" value="TrmE_N"/>
    <property type="match status" value="1"/>
</dbReference>
<comment type="similarity">
    <text evidence="1 5">Belongs to the TRAFAC class TrmE-Era-EngA-EngB-Septin-like GTPase superfamily. TrmE GTPase family.</text>
</comment>
<keyword evidence="2 5" id="KW-0819">tRNA processing</keyword>
<dbReference type="SUPFAM" id="SSF116878">
    <property type="entry name" value="TrmE connector domain"/>
    <property type="match status" value="1"/>
</dbReference>